<feature type="transmembrane region" description="Helical" evidence="10">
    <location>
        <begin position="112"/>
        <end position="134"/>
    </location>
</feature>
<dbReference type="Gene3D" id="1.20.1070.10">
    <property type="entry name" value="Rhodopsin 7-helix transmembrane proteins"/>
    <property type="match status" value="1"/>
</dbReference>
<dbReference type="OrthoDB" id="10034726at2759"/>
<feature type="transmembrane region" description="Helical" evidence="10">
    <location>
        <begin position="255"/>
        <end position="276"/>
    </location>
</feature>
<organism evidence="12 13">
    <name type="scientific">Hypsibius exemplaris</name>
    <name type="common">Freshwater tardigrade</name>
    <dbReference type="NCBI Taxonomy" id="2072580"/>
    <lineage>
        <taxon>Eukaryota</taxon>
        <taxon>Metazoa</taxon>
        <taxon>Ecdysozoa</taxon>
        <taxon>Tardigrada</taxon>
        <taxon>Eutardigrada</taxon>
        <taxon>Parachela</taxon>
        <taxon>Hypsibioidea</taxon>
        <taxon>Hypsibiidae</taxon>
        <taxon>Hypsibius</taxon>
    </lineage>
</organism>
<proteinExistence type="predicted"/>
<dbReference type="SMART" id="SM01381">
    <property type="entry name" value="7TM_GPCR_Srsx"/>
    <property type="match status" value="1"/>
</dbReference>
<comment type="caution">
    <text evidence="12">The sequence shown here is derived from an EMBL/GenBank/DDBJ whole genome shotgun (WGS) entry which is preliminary data.</text>
</comment>
<evidence type="ECO:0000313" key="12">
    <source>
        <dbReference type="EMBL" id="OQV17875.1"/>
    </source>
</evidence>
<dbReference type="PANTHER" id="PTHR24240">
    <property type="entry name" value="OPSIN"/>
    <property type="match status" value="1"/>
</dbReference>
<dbReference type="GO" id="GO:0007601">
    <property type="term" value="P:visual perception"/>
    <property type="evidence" value="ECO:0007669"/>
    <property type="project" value="UniProtKB-KW"/>
</dbReference>
<evidence type="ECO:0000256" key="4">
    <source>
        <dbReference type="ARBA" id="ARBA00023040"/>
    </source>
</evidence>
<reference evidence="13" key="1">
    <citation type="submission" date="2017-01" db="EMBL/GenBank/DDBJ databases">
        <title>Comparative genomics of anhydrobiosis in the tardigrade Hypsibius dujardini.</title>
        <authorList>
            <person name="Yoshida Y."/>
            <person name="Koutsovoulos G."/>
            <person name="Laetsch D."/>
            <person name="Stevens L."/>
            <person name="Kumar S."/>
            <person name="Horikawa D."/>
            <person name="Ishino K."/>
            <person name="Komine S."/>
            <person name="Tomita M."/>
            <person name="Blaxter M."/>
            <person name="Arakawa K."/>
        </authorList>
    </citation>
    <scope>NUCLEOTIDE SEQUENCE [LARGE SCALE GENOMIC DNA]</scope>
    <source>
        <strain evidence="13">Z151</strain>
    </source>
</reference>
<evidence type="ECO:0000256" key="3">
    <source>
        <dbReference type="ARBA" id="ARBA00022989"/>
    </source>
</evidence>
<keyword evidence="7" id="KW-0807">Transducer</keyword>
<evidence type="ECO:0000256" key="8">
    <source>
        <dbReference type="ARBA" id="ARBA00023305"/>
    </source>
</evidence>
<keyword evidence="3 10" id="KW-1133">Transmembrane helix</keyword>
<dbReference type="SUPFAM" id="SSF81321">
    <property type="entry name" value="Family A G protein-coupled receptor-like"/>
    <property type="match status" value="1"/>
</dbReference>
<dbReference type="InterPro" id="IPR017452">
    <property type="entry name" value="GPCR_Rhodpsn_7TM"/>
</dbReference>
<keyword evidence="2 10" id="KW-0812">Transmembrane</keyword>
<feature type="region of interest" description="Disordered" evidence="9">
    <location>
        <begin position="475"/>
        <end position="533"/>
    </location>
</feature>
<feature type="transmembrane region" description="Helical" evidence="10">
    <location>
        <begin position="296"/>
        <end position="314"/>
    </location>
</feature>
<dbReference type="InterPro" id="IPR000276">
    <property type="entry name" value="GPCR_Rhodpsn"/>
</dbReference>
<dbReference type="GO" id="GO:0016020">
    <property type="term" value="C:membrane"/>
    <property type="evidence" value="ECO:0007669"/>
    <property type="project" value="UniProtKB-SubCell"/>
</dbReference>
<evidence type="ECO:0000259" key="11">
    <source>
        <dbReference type="PROSITE" id="PS50262"/>
    </source>
</evidence>
<keyword evidence="13" id="KW-1185">Reference proteome</keyword>
<dbReference type="CDD" id="cd00637">
    <property type="entry name" value="7tm_classA_rhodopsin-like"/>
    <property type="match status" value="1"/>
</dbReference>
<dbReference type="PRINTS" id="PR00237">
    <property type="entry name" value="GPCRRHODOPSN"/>
</dbReference>
<feature type="transmembrane region" description="Helical" evidence="10">
    <location>
        <begin position="154"/>
        <end position="175"/>
    </location>
</feature>
<dbReference type="PROSITE" id="PS50262">
    <property type="entry name" value="G_PROTEIN_RECEP_F1_2"/>
    <property type="match status" value="1"/>
</dbReference>
<feature type="transmembrane region" description="Helical" evidence="10">
    <location>
        <begin position="71"/>
        <end position="92"/>
    </location>
</feature>
<comment type="subcellular location">
    <subcellularLocation>
        <location evidence="1">Membrane</location>
        <topology evidence="1">Multi-pass membrane protein</topology>
    </subcellularLocation>
</comment>
<dbReference type="InterPro" id="IPR050125">
    <property type="entry name" value="GPCR_opsins"/>
</dbReference>
<dbReference type="Pfam" id="PF00001">
    <property type="entry name" value="7tm_1"/>
    <property type="match status" value="1"/>
</dbReference>
<evidence type="ECO:0000256" key="2">
    <source>
        <dbReference type="ARBA" id="ARBA00022692"/>
    </source>
</evidence>
<sequence>MSTDDHMATTPSPALDHHKDPHHPDYYYFTSPSNWFLGTSFALLSVLSILGNALVLLIIARYKRMRTQTNLLLANLASIDLLTGLVAIPFSAVTAANGGWVLGATACQVNGFVNALFAAASLHTLMYIALHKYLSLRFAGSSVMASGSQIRHTVAMIVAAWVWGFLFATGLVAGWTKIEYKIGTTQCGPKIPDRDNLREISHSIFTSASNYLVPFAVIFFCYASIFRMFRRSLATLKSDFQALSRRDYLFRQRKIATTLVIIFLAFLTCWTPYIGYSSSVAFFRDKSRVPPVLNPVAYIFLHLSSCINPVIYAFRSNEFAAGYKAIVRVLCFCGSGSDRKKRGGTARRALCFVKPDKKLAVPVARLPSIGLRRRSLEVARYFVQKMHPHPAEAADYRLATSAVSPPSTTSQTSMLSVGRIPRRRSLSMTWSLQGNNGLPASNILNNNNSNSSNCSDHKREAALLPVPVSTFRFGAVSTPAEPRDRRQRRHHWQKSTIQEEHSSQLLESSSNQLASTDTSTPSGELDGGLRDAE</sequence>
<dbReference type="EMBL" id="MTYJ01000055">
    <property type="protein sequence ID" value="OQV17875.1"/>
    <property type="molecule type" value="Genomic_DNA"/>
</dbReference>
<keyword evidence="5 10" id="KW-0472">Membrane</keyword>
<dbReference type="Proteomes" id="UP000192578">
    <property type="component" value="Unassembled WGS sequence"/>
</dbReference>
<evidence type="ECO:0000256" key="10">
    <source>
        <dbReference type="SAM" id="Phobius"/>
    </source>
</evidence>
<evidence type="ECO:0000313" key="13">
    <source>
        <dbReference type="Proteomes" id="UP000192578"/>
    </source>
</evidence>
<feature type="compositionally biased region" description="Low complexity" evidence="9">
    <location>
        <begin position="503"/>
        <end position="515"/>
    </location>
</feature>
<keyword evidence="8" id="KW-0716">Sensory transduction</keyword>
<accession>A0A1W0WRP7</accession>
<keyword evidence="4" id="KW-0297">G-protein coupled receptor</keyword>
<name>A0A1W0WRP7_HYPEX</name>
<keyword evidence="6 12" id="KW-0675">Receptor</keyword>
<evidence type="ECO:0000256" key="9">
    <source>
        <dbReference type="SAM" id="MobiDB-lite"/>
    </source>
</evidence>
<evidence type="ECO:0000256" key="6">
    <source>
        <dbReference type="ARBA" id="ARBA00023170"/>
    </source>
</evidence>
<dbReference type="GO" id="GO:0004930">
    <property type="term" value="F:G protein-coupled receptor activity"/>
    <property type="evidence" value="ECO:0007669"/>
    <property type="project" value="UniProtKB-KW"/>
</dbReference>
<protein>
    <submittedName>
        <fullName evidence="12">Visual pigment-like receptor peropsin</fullName>
    </submittedName>
</protein>
<feature type="domain" description="G-protein coupled receptors family 1 profile" evidence="11">
    <location>
        <begin position="51"/>
        <end position="312"/>
    </location>
</feature>
<feature type="transmembrane region" description="Helical" evidence="10">
    <location>
        <begin position="35"/>
        <end position="59"/>
    </location>
</feature>
<feature type="transmembrane region" description="Helical" evidence="10">
    <location>
        <begin position="211"/>
        <end position="229"/>
    </location>
</feature>
<gene>
    <name evidence="12" type="ORF">BV898_08006</name>
</gene>
<evidence type="ECO:0000256" key="7">
    <source>
        <dbReference type="ARBA" id="ARBA00023224"/>
    </source>
</evidence>
<dbReference type="AlphaFoldDB" id="A0A1W0WRP7"/>
<evidence type="ECO:0000256" key="5">
    <source>
        <dbReference type="ARBA" id="ARBA00023136"/>
    </source>
</evidence>
<keyword evidence="8" id="KW-0844">Vision</keyword>
<evidence type="ECO:0000256" key="1">
    <source>
        <dbReference type="ARBA" id="ARBA00004141"/>
    </source>
</evidence>